<dbReference type="CDD" id="cd14066">
    <property type="entry name" value="STKc_IRAK"/>
    <property type="match status" value="1"/>
</dbReference>
<dbReference type="CDD" id="cd01098">
    <property type="entry name" value="PAN_AP_plant"/>
    <property type="match status" value="1"/>
</dbReference>
<dbReference type="SUPFAM" id="SSF56112">
    <property type="entry name" value="Protein kinase-like (PK-like)"/>
    <property type="match status" value="1"/>
</dbReference>
<evidence type="ECO:0000256" key="5">
    <source>
        <dbReference type="ARBA" id="ARBA00022729"/>
    </source>
</evidence>
<dbReference type="FunFam" id="1.10.510.10:FF:000060">
    <property type="entry name" value="G-type lectin S-receptor-like serine/threonine-protein kinase"/>
    <property type="match status" value="1"/>
</dbReference>
<dbReference type="EC" id="2.7.11.1" evidence="15"/>
<dbReference type="PROSITE" id="PS00108">
    <property type="entry name" value="PROTEIN_KINASE_ST"/>
    <property type="match status" value="1"/>
</dbReference>
<keyword evidence="4 16" id="KW-0812">Transmembrane</keyword>
<dbReference type="InterPro" id="IPR000719">
    <property type="entry name" value="Prot_kinase_dom"/>
</dbReference>
<evidence type="ECO:0000259" key="17">
    <source>
        <dbReference type="PROSITE" id="PS50011"/>
    </source>
</evidence>
<dbReference type="PANTHER" id="PTHR32444">
    <property type="entry name" value="BULB-TYPE LECTIN DOMAIN-CONTAINING PROTEIN"/>
    <property type="match status" value="1"/>
</dbReference>
<evidence type="ECO:0000256" key="7">
    <source>
        <dbReference type="ARBA" id="ARBA00022777"/>
    </source>
</evidence>
<dbReference type="SMART" id="SM00108">
    <property type="entry name" value="B_lectin"/>
    <property type="match status" value="1"/>
</dbReference>
<dbReference type="Pfam" id="PF08276">
    <property type="entry name" value="PAN_2"/>
    <property type="match status" value="1"/>
</dbReference>
<dbReference type="PANTHER" id="PTHR32444:SF235">
    <property type="entry name" value="OS01G0783900 PROTEIN"/>
    <property type="match status" value="1"/>
</dbReference>
<keyword evidence="7 15" id="KW-0418">Kinase</keyword>
<keyword evidence="5" id="KW-0732">Signal</keyword>
<sequence>MEEYLATDQVSITHLMPLPVSLKLKEILLETEMKSLGLGLTLLFCLCFSSSFTKSLAADTIAANQNITDGETIVSSGGNYGMGFFSPGNSTQRYLGIWHNRISKGTVVWVANREKPITDKSGVFKVDERGILMLYNQNSSVIWSSSISRQARNPVAQLLETGNLAVRNLDDTSPENFLWQSFHHPGNTFLPGMKVGRIASGLDVIISSWKSTDDPSPGDYTFEVDPMRLELVVNRNSTLKARSGPWNGIGFSGLPYLKPDPIYNYTFVFNDKEAYFTFNLFNISVITTLVLSEEGIMNRLTWIDRTNSWIVYASAPADNCDNYNLCGAYGRCNIGTSPACSCLDRFMPGNQEQWQRADWSGGCVRRMPLDCKNGDGFIKYSNVKVPQANNWMVNISMTTEECRTECLKNCSCMAYANSDVIAKSGCFLWFDEHLIDIRQYTDDGQDLYIRMASSEAAAANQGQGGSKWNNKVAVILGSVLAPLLVLCLGICLLIRKKKMEQNRYNSSRGRSRREQIPEDNFTLPYQDEEDLDLPHYDLNTLAIATNGFSFSNLLGEGGFGPVYKGVFNDGQEVAVKRLSKESRQGLDEFMNEVKCIAQLQHRNLVKLLGYCVQLDEKILIYEYMPKKSLDFYINDKKQSKALDWTKRFHIINGISRGLLYLHQDSRLRIIHRDLKPSNILLDEEMNPKISDFGMARSFGGNETEANTKRVVGTYGYMSPEYAIDGLFSIKSDVFSFGVLVLEIVSGKRNRGFHHPGHQLNLVGHAWKLFKEGRALELVDDLIVETCNQNEVMRSIHIGLLCVQHSPGERPSMSTVVLMLGGEGTLAQPNEPGFYTERKLIDASSSSSKQESCSVNEVTVTLIDGR</sequence>
<dbReference type="SMART" id="SM00473">
    <property type="entry name" value="PAN_AP"/>
    <property type="match status" value="1"/>
</dbReference>
<dbReference type="PROSITE" id="PS50948">
    <property type="entry name" value="PAN"/>
    <property type="match status" value="1"/>
</dbReference>
<dbReference type="SMART" id="SM00220">
    <property type="entry name" value="S_TKc"/>
    <property type="match status" value="1"/>
</dbReference>
<evidence type="ECO:0000256" key="4">
    <source>
        <dbReference type="ARBA" id="ARBA00022692"/>
    </source>
</evidence>
<dbReference type="FunFam" id="2.90.10.10:FF:000004">
    <property type="entry name" value="G-type lectin S-receptor-like serine/threonine-protein kinase"/>
    <property type="match status" value="1"/>
</dbReference>
<evidence type="ECO:0000256" key="12">
    <source>
        <dbReference type="ARBA" id="ARBA00023180"/>
    </source>
</evidence>
<dbReference type="InterPro" id="IPR024171">
    <property type="entry name" value="SRK-like_kinase"/>
</dbReference>
<dbReference type="GO" id="GO:0004674">
    <property type="term" value="F:protein serine/threonine kinase activity"/>
    <property type="evidence" value="ECO:0007669"/>
    <property type="project" value="UniProtKB-KW"/>
</dbReference>
<evidence type="ECO:0000256" key="16">
    <source>
        <dbReference type="SAM" id="Phobius"/>
    </source>
</evidence>
<dbReference type="InterPro" id="IPR001245">
    <property type="entry name" value="Ser-Thr/Tyr_kinase_cat_dom"/>
</dbReference>
<evidence type="ECO:0000256" key="13">
    <source>
        <dbReference type="ARBA" id="ARBA00047899"/>
    </source>
</evidence>
<organism evidence="20 21">
    <name type="scientific">Populus alba x Populus x berolinensis</name>
    <dbReference type="NCBI Taxonomy" id="444605"/>
    <lineage>
        <taxon>Eukaryota</taxon>
        <taxon>Viridiplantae</taxon>
        <taxon>Streptophyta</taxon>
        <taxon>Embryophyta</taxon>
        <taxon>Tracheophyta</taxon>
        <taxon>Spermatophyta</taxon>
        <taxon>Magnoliopsida</taxon>
        <taxon>eudicotyledons</taxon>
        <taxon>Gunneridae</taxon>
        <taxon>Pentapetalae</taxon>
        <taxon>rosids</taxon>
        <taxon>fabids</taxon>
        <taxon>Malpighiales</taxon>
        <taxon>Salicaceae</taxon>
        <taxon>Saliceae</taxon>
        <taxon>Populus</taxon>
    </lineage>
</organism>
<evidence type="ECO:0000256" key="8">
    <source>
        <dbReference type="ARBA" id="ARBA00022840"/>
    </source>
</evidence>
<dbReference type="Pfam" id="PF07714">
    <property type="entry name" value="PK_Tyr_Ser-Thr"/>
    <property type="match status" value="1"/>
</dbReference>
<dbReference type="PROSITE" id="PS50927">
    <property type="entry name" value="BULB_LECTIN"/>
    <property type="match status" value="1"/>
</dbReference>
<keyword evidence="8 15" id="KW-0067">ATP-binding</keyword>
<evidence type="ECO:0000256" key="6">
    <source>
        <dbReference type="ARBA" id="ARBA00022741"/>
    </source>
</evidence>
<dbReference type="Pfam" id="PF11883">
    <property type="entry name" value="DUF3403"/>
    <property type="match status" value="1"/>
</dbReference>
<dbReference type="Gene3D" id="3.30.200.20">
    <property type="entry name" value="Phosphorylase Kinase, domain 1"/>
    <property type="match status" value="1"/>
</dbReference>
<name>A0AAD6M6X5_9ROSI</name>
<feature type="domain" description="Apple" evidence="19">
    <location>
        <begin position="371"/>
        <end position="452"/>
    </location>
</feature>
<dbReference type="InterPro" id="IPR021820">
    <property type="entry name" value="S-locus_recpt_kinase_C"/>
</dbReference>
<dbReference type="InterPro" id="IPR011009">
    <property type="entry name" value="Kinase-like_dom_sf"/>
</dbReference>
<evidence type="ECO:0000256" key="2">
    <source>
        <dbReference type="ARBA" id="ARBA00022527"/>
    </source>
</evidence>
<evidence type="ECO:0000256" key="15">
    <source>
        <dbReference type="PIRNR" id="PIRNR000641"/>
    </source>
</evidence>
<feature type="domain" description="Protein kinase" evidence="17">
    <location>
        <begin position="548"/>
        <end position="825"/>
    </location>
</feature>
<keyword evidence="21" id="KW-1185">Reference proteome</keyword>
<dbReference type="InterPro" id="IPR001480">
    <property type="entry name" value="Bulb-type_lectin_dom"/>
</dbReference>
<dbReference type="PROSITE" id="PS50011">
    <property type="entry name" value="PROTEIN_KINASE_DOM"/>
    <property type="match status" value="1"/>
</dbReference>
<gene>
    <name evidence="20" type="ORF">NC653_028026</name>
</gene>
<dbReference type="EMBL" id="JAQIZT010000011">
    <property type="protein sequence ID" value="KAJ6980074.1"/>
    <property type="molecule type" value="Genomic_DNA"/>
</dbReference>
<comment type="subcellular location">
    <subcellularLocation>
        <location evidence="1">Membrane</location>
        <topology evidence="1">Single-pass type I membrane protein</topology>
    </subcellularLocation>
</comment>
<evidence type="ECO:0000313" key="21">
    <source>
        <dbReference type="Proteomes" id="UP001164929"/>
    </source>
</evidence>
<comment type="similarity">
    <text evidence="15">Belongs to the protein kinase superfamily. Ser/Thr protein kinase family.</text>
</comment>
<evidence type="ECO:0000256" key="10">
    <source>
        <dbReference type="ARBA" id="ARBA00023136"/>
    </source>
</evidence>
<protein>
    <recommendedName>
        <fullName evidence="15">Receptor-like serine/threonine-protein kinase</fullName>
        <ecNumber evidence="15">2.7.11.1</ecNumber>
    </recommendedName>
</protein>
<feature type="transmembrane region" description="Helical" evidence="16">
    <location>
        <begin position="472"/>
        <end position="494"/>
    </location>
</feature>
<evidence type="ECO:0000256" key="1">
    <source>
        <dbReference type="ARBA" id="ARBA00004479"/>
    </source>
</evidence>
<dbReference type="Pfam" id="PF00954">
    <property type="entry name" value="S_locus_glycop"/>
    <property type="match status" value="1"/>
</dbReference>
<dbReference type="InterPro" id="IPR000858">
    <property type="entry name" value="S_locus_glycoprot_dom"/>
</dbReference>
<dbReference type="InterPro" id="IPR003609">
    <property type="entry name" value="Pan_app"/>
</dbReference>
<dbReference type="Pfam" id="PF01453">
    <property type="entry name" value="B_lectin"/>
    <property type="match status" value="1"/>
</dbReference>
<evidence type="ECO:0000256" key="9">
    <source>
        <dbReference type="ARBA" id="ARBA00022989"/>
    </source>
</evidence>
<comment type="caution">
    <text evidence="20">The sequence shown here is derived from an EMBL/GenBank/DDBJ whole genome shotgun (WGS) entry which is preliminary data.</text>
</comment>
<dbReference type="GO" id="GO:0048544">
    <property type="term" value="P:recognition of pollen"/>
    <property type="evidence" value="ECO:0007669"/>
    <property type="project" value="InterPro"/>
</dbReference>
<dbReference type="FunFam" id="3.30.200.20:FF:000195">
    <property type="entry name" value="G-type lectin S-receptor-like serine/threonine-protein kinase"/>
    <property type="match status" value="1"/>
</dbReference>
<evidence type="ECO:0000259" key="19">
    <source>
        <dbReference type="PROSITE" id="PS50948"/>
    </source>
</evidence>
<evidence type="ECO:0000313" key="20">
    <source>
        <dbReference type="EMBL" id="KAJ6980074.1"/>
    </source>
</evidence>
<comment type="catalytic activity">
    <reaction evidence="13 15">
        <text>L-threonyl-[protein] + ATP = O-phospho-L-threonyl-[protein] + ADP + H(+)</text>
        <dbReference type="Rhea" id="RHEA:46608"/>
        <dbReference type="Rhea" id="RHEA-COMP:11060"/>
        <dbReference type="Rhea" id="RHEA-COMP:11605"/>
        <dbReference type="ChEBI" id="CHEBI:15378"/>
        <dbReference type="ChEBI" id="CHEBI:30013"/>
        <dbReference type="ChEBI" id="CHEBI:30616"/>
        <dbReference type="ChEBI" id="CHEBI:61977"/>
        <dbReference type="ChEBI" id="CHEBI:456216"/>
        <dbReference type="EC" id="2.7.11.1"/>
    </reaction>
</comment>
<dbReference type="Gene3D" id="2.90.10.10">
    <property type="entry name" value="Bulb-type lectin domain"/>
    <property type="match status" value="1"/>
</dbReference>
<dbReference type="PIRSF" id="PIRSF000641">
    <property type="entry name" value="SRK"/>
    <property type="match status" value="1"/>
</dbReference>
<evidence type="ECO:0000256" key="11">
    <source>
        <dbReference type="ARBA" id="ARBA00023157"/>
    </source>
</evidence>
<feature type="domain" description="Bulb-type lectin" evidence="18">
    <location>
        <begin position="58"/>
        <end position="179"/>
    </location>
</feature>
<comment type="catalytic activity">
    <reaction evidence="14 15">
        <text>L-seryl-[protein] + ATP = O-phospho-L-seryl-[protein] + ADP + H(+)</text>
        <dbReference type="Rhea" id="RHEA:17989"/>
        <dbReference type="Rhea" id="RHEA-COMP:9863"/>
        <dbReference type="Rhea" id="RHEA-COMP:11604"/>
        <dbReference type="ChEBI" id="CHEBI:15378"/>
        <dbReference type="ChEBI" id="CHEBI:29999"/>
        <dbReference type="ChEBI" id="CHEBI:30616"/>
        <dbReference type="ChEBI" id="CHEBI:83421"/>
        <dbReference type="ChEBI" id="CHEBI:456216"/>
        <dbReference type="EC" id="2.7.11.1"/>
    </reaction>
</comment>
<evidence type="ECO:0000256" key="3">
    <source>
        <dbReference type="ARBA" id="ARBA00022679"/>
    </source>
</evidence>
<reference evidence="20" key="1">
    <citation type="journal article" date="2023" name="Mol. Ecol. Resour.">
        <title>Chromosome-level genome assembly of a triploid poplar Populus alba 'Berolinensis'.</title>
        <authorList>
            <person name="Chen S."/>
            <person name="Yu Y."/>
            <person name="Wang X."/>
            <person name="Wang S."/>
            <person name="Zhang T."/>
            <person name="Zhou Y."/>
            <person name="He R."/>
            <person name="Meng N."/>
            <person name="Wang Y."/>
            <person name="Liu W."/>
            <person name="Liu Z."/>
            <person name="Liu J."/>
            <person name="Guo Q."/>
            <person name="Huang H."/>
            <person name="Sederoff R.R."/>
            <person name="Wang G."/>
            <person name="Qu G."/>
            <person name="Chen S."/>
        </authorList>
    </citation>
    <scope>NUCLEOTIDE SEQUENCE</scope>
    <source>
        <strain evidence="20">SC-2020</strain>
    </source>
</reference>
<dbReference type="Proteomes" id="UP001164929">
    <property type="component" value="Chromosome 11"/>
</dbReference>
<keyword evidence="6 15" id="KW-0547">Nucleotide-binding</keyword>
<keyword evidence="12" id="KW-0325">Glycoprotein</keyword>
<keyword evidence="3 15" id="KW-0808">Transferase</keyword>
<proteinExistence type="inferred from homology"/>
<dbReference type="AlphaFoldDB" id="A0AAD6M6X5"/>
<keyword evidence="2 15" id="KW-0723">Serine/threonine-protein kinase</keyword>
<keyword evidence="9 16" id="KW-1133">Transmembrane helix</keyword>
<dbReference type="InterPro" id="IPR008271">
    <property type="entry name" value="Ser/Thr_kinase_AS"/>
</dbReference>
<keyword evidence="11" id="KW-1015">Disulfide bond</keyword>
<accession>A0AAD6M6X5</accession>
<evidence type="ECO:0000256" key="14">
    <source>
        <dbReference type="ARBA" id="ARBA00048679"/>
    </source>
</evidence>
<dbReference type="Gene3D" id="1.10.510.10">
    <property type="entry name" value="Transferase(Phosphotransferase) domain 1"/>
    <property type="match status" value="1"/>
</dbReference>
<dbReference type="GO" id="GO:0016020">
    <property type="term" value="C:membrane"/>
    <property type="evidence" value="ECO:0007669"/>
    <property type="project" value="UniProtKB-SubCell"/>
</dbReference>
<dbReference type="SUPFAM" id="SSF51110">
    <property type="entry name" value="alpha-D-mannose-specific plant lectins"/>
    <property type="match status" value="1"/>
</dbReference>
<dbReference type="GO" id="GO:0005524">
    <property type="term" value="F:ATP binding"/>
    <property type="evidence" value="ECO:0007669"/>
    <property type="project" value="UniProtKB-KW"/>
</dbReference>
<dbReference type="CDD" id="cd00028">
    <property type="entry name" value="B_lectin"/>
    <property type="match status" value="1"/>
</dbReference>
<keyword evidence="10 16" id="KW-0472">Membrane</keyword>
<evidence type="ECO:0000259" key="18">
    <source>
        <dbReference type="PROSITE" id="PS50927"/>
    </source>
</evidence>
<dbReference type="InterPro" id="IPR036426">
    <property type="entry name" value="Bulb-type_lectin_dom_sf"/>
</dbReference>